<dbReference type="GO" id="GO:0030145">
    <property type="term" value="F:manganese ion binding"/>
    <property type="evidence" value="ECO:0007669"/>
    <property type="project" value="InterPro"/>
</dbReference>
<dbReference type="RefSeq" id="WP_183496474.1">
    <property type="nucleotide sequence ID" value="NZ_JACIFF010000007.1"/>
</dbReference>
<accession>A0A840E5A0</accession>
<dbReference type="PIRSF" id="PIRSF016557">
    <property type="entry name" value="Caps_synth_CpsB"/>
    <property type="match status" value="1"/>
</dbReference>
<evidence type="ECO:0000313" key="6">
    <source>
        <dbReference type="Proteomes" id="UP000576209"/>
    </source>
</evidence>
<dbReference type="PANTHER" id="PTHR39181:SF1">
    <property type="entry name" value="TYROSINE-PROTEIN PHOSPHATASE YWQE"/>
    <property type="match status" value="1"/>
</dbReference>
<gene>
    <name evidence="5" type="ORF">GGR28_002870</name>
</gene>
<dbReference type="PANTHER" id="PTHR39181">
    <property type="entry name" value="TYROSINE-PROTEIN PHOSPHATASE YWQE"/>
    <property type="match status" value="1"/>
</dbReference>
<dbReference type="GO" id="GO:0004725">
    <property type="term" value="F:protein tyrosine phosphatase activity"/>
    <property type="evidence" value="ECO:0007669"/>
    <property type="project" value="UniProtKB-EC"/>
</dbReference>
<evidence type="ECO:0000313" key="5">
    <source>
        <dbReference type="EMBL" id="MBB4080240.1"/>
    </source>
</evidence>
<protein>
    <recommendedName>
        <fullName evidence="2">protein-tyrosine-phosphatase</fullName>
        <ecNumber evidence="2">3.1.3.48</ecNumber>
    </recommendedName>
</protein>
<comment type="similarity">
    <text evidence="1">Belongs to the metallo-dependent hydrolases superfamily. CpsB/CapC family.</text>
</comment>
<proteinExistence type="inferred from homology"/>
<comment type="catalytic activity">
    <reaction evidence="4">
        <text>O-phospho-L-tyrosyl-[protein] + H2O = L-tyrosyl-[protein] + phosphate</text>
        <dbReference type="Rhea" id="RHEA:10684"/>
        <dbReference type="Rhea" id="RHEA-COMP:10136"/>
        <dbReference type="Rhea" id="RHEA-COMP:20101"/>
        <dbReference type="ChEBI" id="CHEBI:15377"/>
        <dbReference type="ChEBI" id="CHEBI:43474"/>
        <dbReference type="ChEBI" id="CHEBI:46858"/>
        <dbReference type="ChEBI" id="CHEBI:61978"/>
        <dbReference type="EC" id="3.1.3.48"/>
    </reaction>
</comment>
<evidence type="ECO:0000256" key="1">
    <source>
        <dbReference type="ARBA" id="ARBA00005750"/>
    </source>
</evidence>
<dbReference type="EMBL" id="JACIFF010000007">
    <property type="protein sequence ID" value="MBB4080240.1"/>
    <property type="molecule type" value="Genomic_DNA"/>
</dbReference>
<name>A0A840E5A0_9BACT</name>
<evidence type="ECO:0000256" key="2">
    <source>
        <dbReference type="ARBA" id="ARBA00013064"/>
    </source>
</evidence>
<dbReference type="Pfam" id="PF19567">
    <property type="entry name" value="CpsB_CapC"/>
    <property type="match status" value="1"/>
</dbReference>
<reference evidence="5 6" key="1">
    <citation type="submission" date="2020-08" db="EMBL/GenBank/DDBJ databases">
        <title>Genomic Encyclopedia of Type Strains, Phase IV (KMG-IV): sequencing the most valuable type-strain genomes for metagenomic binning, comparative biology and taxonomic classification.</title>
        <authorList>
            <person name="Goeker M."/>
        </authorList>
    </citation>
    <scope>NUCLEOTIDE SEQUENCE [LARGE SCALE GENOMIC DNA]</scope>
    <source>
        <strain evidence="5 6">DSM 105137</strain>
    </source>
</reference>
<keyword evidence="6" id="KW-1185">Reference proteome</keyword>
<dbReference type="InterPro" id="IPR016195">
    <property type="entry name" value="Pol/histidinol_Pase-like"/>
</dbReference>
<dbReference type="Gene3D" id="3.20.20.140">
    <property type="entry name" value="Metal-dependent hydrolases"/>
    <property type="match status" value="1"/>
</dbReference>
<sequence>MFGFFQRKGKTVGDFGFLRVDMHAHWLPGIDDGASSLEESIEMIERLKLLGYKKLIATPHVMSDLYPNTSAEIRTVLGRVREEVQRRGIPIELDAAAEYLVDENFGSLIETNDLLTLPGNQVLIEYSFVAPPPQRDDILFVLQAKGYKIVLAHPERYYYYHQNQQELADLVGKGIKLQINLGSLSGMYGSRVQRAAKDLIKAGLIAYAGTDAHNMDHLENIRSMTINRKASRILTSTQWGNRTL</sequence>
<evidence type="ECO:0000256" key="4">
    <source>
        <dbReference type="ARBA" id="ARBA00051722"/>
    </source>
</evidence>
<keyword evidence="3" id="KW-0378">Hydrolase</keyword>
<dbReference type="Proteomes" id="UP000576209">
    <property type="component" value="Unassembled WGS sequence"/>
</dbReference>
<comment type="caution">
    <text evidence="5">The sequence shown here is derived from an EMBL/GenBank/DDBJ whole genome shotgun (WGS) entry which is preliminary data.</text>
</comment>
<dbReference type="EC" id="3.1.3.48" evidence="2"/>
<dbReference type="InterPro" id="IPR016667">
    <property type="entry name" value="Caps_polysacc_synth_CpsB/CapC"/>
</dbReference>
<evidence type="ECO:0000256" key="3">
    <source>
        <dbReference type="ARBA" id="ARBA00022801"/>
    </source>
</evidence>
<dbReference type="AlphaFoldDB" id="A0A840E5A0"/>
<organism evidence="5 6">
    <name type="scientific">Neolewinella aquimaris</name>
    <dbReference type="NCBI Taxonomy" id="1835722"/>
    <lineage>
        <taxon>Bacteria</taxon>
        <taxon>Pseudomonadati</taxon>
        <taxon>Bacteroidota</taxon>
        <taxon>Saprospiria</taxon>
        <taxon>Saprospirales</taxon>
        <taxon>Lewinellaceae</taxon>
        <taxon>Neolewinella</taxon>
    </lineage>
</organism>
<dbReference type="SUPFAM" id="SSF89550">
    <property type="entry name" value="PHP domain-like"/>
    <property type="match status" value="1"/>
</dbReference>